<protein>
    <submittedName>
        <fullName evidence="3">Choline ABC transporter substrate-binding protein</fullName>
    </submittedName>
</protein>
<dbReference type="CDD" id="cd13640">
    <property type="entry name" value="PBP2_ChoX"/>
    <property type="match status" value="1"/>
</dbReference>
<dbReference type="Pfam" id="PF04069">
    <property type="entry name" value="OpuAC"/>
    <property type="match status" value="1"/>
</dbReference>
<dbReference type="Proteomes" id="UP001595583">
    <property type="component" value="Unassembled WGS sequence"/>
</dbReference>
<dbReference type="InterPro" id="IPR007210">
    <property type="entry name" value="ABC_Gly_betaine_transp_sub-bd"/>
</dbReference>
<dbReference type="RefSeq" id="WP_378219727.1">
    <property type="nucleotide sequence ID" value="NZ_JBHRTK010000008.1"/>
</dbReference>
<dbReference type="InterPro" id="IPR017783">
    <property type="entry name" value="ABC_choline_sub-bd"/>
</dbReference>
<proteinExistence type="predicted"/>
<comment type="caution">
    <text evidence="3">The sequence shown here is derived from an EMBL/GenBank/DDBJ whole genome shotgun (WGS) entry which is preliminary data.</text>
</comment>
<gene>
    <name evidence="3" type="primary">choX</name>
    <name evidence="3" type="ORF">ACFOHJ_06775</name>
</gene>
<keyword evidence="4" id="KW-1185">Reference proteome</keyword>
<dbReference type="Gene3D" id="3.40.190.100">
    <property type="entry name" value="Glycine betaine-binding periplasmic protein, domain 2"/>
    <property type="match status" value="1"/>
</dbReference>
<evidence type="ECO:0000313" key="3">
    <source>
        <dbReference type="EMBL" id="MFC3205908.1"/>
    </source>
</evidence>
<dbReference type="Gene3D" id="3.40.190.10">
    <property type="entry name" value="Periplasmic binding protein-like II"/>
    <property type="match status" value="1"/>
</dbReference>
<feature type="domain" description="ABC-type glycine betaine transport system substrate-binding" evidence="2">
    <location>
        <begin position="31"/>
        <end position="280"/>
    </location>
</feature>
<feature type="chain" id="PRO_5046909663" evidence="1">
    <location>
        <begin position="22"/>
        <end position="313"/>
    </location>
</feature>
<evidence type="ECO:0000256" key="1">
    <source>
        <dbReference type="SAM" id="SignalP"/>
    </source>
</evidence>
<name>A0ABV7K6D7_9HYPH</name>
<dbReference type="NCBIfam" id="TIGR03414">
    <property type="entry name" value="ABC_choline_bnd"/>
    <property type="match status" value="1"/>
</dbReference>
<organism evidence="3 4">
    <name type="scientific">Aquamicrobium soli</name>
    <dbReference type="NCBI Taxonomy" id="1811518"/>
    <lineage>
        <taxon>Bacteria</taxon>
        <taxon>Pseudomonadati</taxon>
        <taxon>Pseudomonadota</taxon>
        <taxon>Alphaproteobacteria</taxon>
        <taxon>Hyphomicrobiales</taxon>
        <taxon>Phyllobacteriaceae</taxon>
        <taxon>Aquamicrobium</taxon>
    </lineage>
</organism>
<dbReference type="SUPFAM" id="SSF53850">
    <property type="entry name" value="Periplasmic binding protein-like II"/>
    <property type="match status" value="1"/>
</dbReference>
<evidence type="ECO:0000313" key="4">
    <source>
        <dbReference type="Proteomes" id="UP001595583"/>
    </source>
</evidence>
<reference evidence="4" key="1">
    <citation type="journal article" date="2019" name="Int. J. Syst. Evol. Microbiol.">
        <title>The Global Catalogue of Microorganisms (GCM) 10K type strain sequencing project: providing services to taxonomists for standard genome sequencing and annotation.</title>
        <authorList>
            <consortium name="The Broad Institute Genomics Platform"/>
            <consortium name="The Broad Institute Genome Sequencing Center for Infectious Disease"/>
            <person name="Wu L."/>
            <person name="Ma J."/>
        </authorList>
    </citation>
    <scope>NUCLEOTIDE SEQUENCE [LARGE SCALE GENOMIC DNA]</scope>
    <source>
        <strain evidence="4">KCTC 52165</strain>
    </source>
</reference>
<dbReference type="EMBL" id="JBHRTK010000008">
    <property type="protein sequence ID" value="MFC3205908.1"/>
    <property type="molecule type" value="Genomic_DNA"/>
</dbReference>
<sequence length="313" mass="34053">MRICKLVATVAFSILAGNAFASDGAGCKTARLADGNWTDNIAQNGLAAVLLKPLGYDTHLEVLSAPLIFASLKNKDVDVFLNSWSPSVDSLVKPYLDDGSVVQLTVNMTGAKWTLAVPDYVWEGGLRNFSDIAKYRDRLDRKIYGIESGSDGNQIILDMIAGDAFGLKDFELVESSEQAMLTEIQRKVRGKDWAVFMGWAPHPMNNRLAMRYLEGGDDWFGPDQGGATVWTAARSGFAQECPNLGRFFTSLKFSVELENTMMGYILEDGMDGPAAAVKYIGLHPELLEGWLEGVTTLDGAEGLPAVRKGLGID</sequence>
<accession>A0ABV7K6D7</accession>
<keyword evidence="1" id="KW-0732">Signal</keyword>
<evidence type="ECO:0000259" key="2">
    <source>
        <dbReference type="Pfam" id="PF04069"/>
    </source>
</evidence>
<feature type="signal peptide" evidence="1">
    <location>
        <begin position="1"/>
        <end position="21"/>
    </location>
</feature>